<accession>A0AA38KTE9</accession>
<gene>
    <name evidence="1" type="ORF">GGU10DRAFT_157006</name>
</gene>
<evidence type="ECO:0000313" key="1">
    <source>
        <dbReference type="EMBL" id="KAJ3786936.1"/>
    </source>
</evidence>
<dbReference type="AlphaFoldDB" id="A0AA38KTE9"/>
<sequence length="245" mass="27697">MKKTSHKGADFWPVTFICWQSKPFSLQAKKKTYLARHHLSFFLDNNSVIVMRFAPTFFITGAFGLFTATYAAPLADTDLSLDGMSLRTRDQADLVSRTEQQPQQHSGGTERCQCDVTFASAKTISYVPESFTKIPSRRTPIPTTEANREFVKNKVQPLCRKGCDLVYKNTYENLGNGLISFHGIFMEGTDPVHYFCTLYRKDGMSEHAWPDRLCGSPQEDGSYLYPADAKPFPSLWEVQSDSDSD</sequence>
<protein>
    <submittedName>
        <fullName evidence="1">Uncharacterized protein</fullName>
    </submittedName>
</protein>
<reference evidence="1" key="1">
    <citation type="submission" date="2022-08" db="EMBL/GenBank/DDBJ databases">
        <authorList>
            <consortium name="DOE Joint Genome Institute"/>
            <person name="Min B."/>
            <person name="Riley R."/>
            <person name="Sierra-Patev S."/>
            <person name="Naranjo-Ortiz M."/>
            <person name="Looney B."/>
            <person name="Konkel Z."/>
            <person name="Slot J.C."/>
            <person name="Sakamoto Y."/>
            <person name="Steenwyk J.L."/>
            <person name="Rokas A."/>
            <person name="Carro J."/>
            <person name="Camarero S."/>
            <person name="Ferreira P."/>
            <person name="Molpeceres G."/>
            <person name="Ruiz-Duenas F.J."/>
            <person name="Serrano A."/>
            <person name="Henrissat B."/>
            <person name="Drula E."/>
            <person name="Hughes K.W."/>
            <person name="Mata J.L."/>
            <person name="Ishikawa N.K."/>
            <person name="Vargas-Isla R."/>
            <person name="Ushijima S."/>
            <person name="Smith C.A."/>
            <person name="Ahrendt S."/>
            <person name="Andreopoulos W."/>
            <person name="He G."/>
            <person name="Labutti K."/>
            <person name="Lipzen A."/>
            <person name="Ng V."/>
            <person name="Sandor L."/>
            <person name="Barry K."/>
            <person name="Martinez A.T."/>
            <person name="Xiao Y."/>
            <person name="Gibbons J.G."/>
            <person name="Terashima K."/>
            <person name="Hibbett D.S."/>
            <person name="Grigoriev I.V."/>
        </authorList>
    </citation>
    <scope>NUCLEOTIDE SEQUENCE</scope>
    <source>
        <strain evidence="1">TFB10291</strain>
    </source>
</reference>
<comment type="caution">
    <text evidence="1">The sequence shown here is derived from an EMBL/GenBank/DDBJ whole genome shotgun (WGS) entry which is preliminary data.</text>
</comment>
<evidence type="ECO:0000313" key="2">
    <source>
        <dbReference type="Proteomes" id="UP001163798"/>
    </source>
</evidence>
<proteinExistence type="predicted"/>
<keyword evidence="2" id="KW-1185">Reference proteome</keyword>
<dbReference type="EMBL" id="MU793302">
    <property type="protein sequence ID" value="KAJ3786936.1"/>
    <property type="molecule type" value="Genomic_DNA"/>
</dbReference>
<organism evidence="1 2">
    <name type="scientific">Lentinula aff. detonsa</name>
    <dbReference type="NCBI Taxonomy" id="2804958"/>
    <lineage>
        <taxon>Eukaryota</taxon>
        <taxon>Fungi</taxon>
        <taxon>Dikarya</taxon>
        <taxon>Basidiomycota</taxon>
        <taxon>Agaricomycotina</taxon>
        <taxon>Agaricomycetes</taxon>
        <taxon>Agaricomycetidae</taxon>
        <taxon>Agaricales</taxon>
        <taxon>Marasmiineae</taxon>
        <taxon>Omphalotaceae</taxon>
        <taxon>Lentinula</taxon>
    </lineage>
</organism>
<dbReference type="Proteomes" id="UP001163798">
    <property type="component" value="Unassembled WGS sequence"/>
</dbReference>
<name>A0AA38KTE9_9AGAR</name>